<gene>
    <name evidence="1" type="ORF">ENJ15_04280</name>
</gene>
<dbReference type="AlphaFoldDB" id="A0A7V5RPE3"/>
<organism evidence="1">
    <name type="scientific">Caldithrix abyssi</name>
    <dbReference type="NCBI Taxonomy" id="187145"/>
    <lineage>
        <taxon>Bacteria</taxon>
        <taxon>Pseudomonadati</taxon>
        <taxon>Calditrichota</taxon>
        <taxon>Calditrichia</taxon>
        <taxon>Calditrichales</taxon>
        <taxon>Calditrichaceae</taxon>
        <taxon>Caldithrix</taxon>
    </lineage>
</organism>
<name>A0A7V5RPE3_CALAY</name>
<reference evidence="1" key="1">
    <citation type="journal article" date="2020" name="mSystems">
        <title>Genome- and Community-Level Interaction Insights into Carbon Utilization and Element Cycling Functions of Hydrothermarchaeota in Hydrothermal Sediment.</title>
        <authorList>
            <person name="Zhou Z."/>
            <person name="Liu Y."/>
            <person name="Xu W."/>
            <person name="Pan J."/>
            <person name="Luo Z.H."/>
            <person name="Li M."/>
        </authorList>
    </citation>
    <scope>NUCLEOTIDE SEQUENCE [LARGE SCALE GENOMIC DNA]</scope>
    <source>
        <strain evidence="1">HyVt-460</strain>
    </source>
</reference>
<proteinExistence type="predicted"/>
<dbReference type="Proteomes" id="UP000885771">
    <property type="component" value="Unassembled WGS sequence"/>
</dbReference>
<protein>
    <submittedName>
        <fullName evidence="1">Uncharacterized protein</fullName>
    </submittedName>
</protein>
<comment type="caution">
    <text evidence="1">The sequence shown here is derived from an EMBL/GenBank/DDBJ whole genome shotgun (WGS) entry which is preliminary data.</text>
</comment>
<evidence type="ECO:0000313" key="1">
    <source>
        <dbReference type="EMBL" id="HHM02206.1"/>
    </source>
</evidence>
<sequence>MKKLFFIMIFTTFAFGQTLKVMELEWTKLNRNYGLQKETLARERARLDTLLARIDVQKGKPRRDESLLKKLMAEGLRKSDLLEKKYRELTRTETRLSRLRQQLYRQYSARIDSLSTVLPKADAQKHRILEKQLASLQTRRLYVSPWIPRISFNQQLIHAISLQKTDSTGKRIYRAYLKNTLEDVDSSLAVIGQKREELQSLLRLEQRSRDFQADIEDVYAFDDVYSGDLLERKGEAGAQGFVSDNAARSGNFVESAPFLFNIAQLNSFLLISNERENISIEADSLSTENYLRALTEGQKQLLQLRAEILARLKGN</sequence>
<accession>A0A7V5RPE3</accession>
<dbReference type="EMBL" id="DRLI01000162">
    <property type="protein sequence ID" value="HHM02206.1"/>
    <property type="molecule type" value="Genomic_DNA"/>
</dbReference>